<comment type="similarity">
    <text evidence="1">Belongs to the TenA family.</text>
</comment>
<dbReference type="EMBL" id="PDEP01000010">
    <property type="protein sequence ID" value="PEN05975.1"/>
    <property type="molecule type" value="Genomic_DNA"/>
</dbReference>
<dbReference type="GO" id="GO:0005829">
    <property type="term" value="C:cytosol"/>
    <property type="evidence" value="ECO:0007669"/>
    <property type="project" value="TreeGrafter"/>
</dbReference>
<comment type="catalytic activity">
    <reaction evidence="1">
        <text>4-amino-5-aminomethyl-2-methylpyrimidine + H2O = 4-amino-5-hydroxymethyl-2-methylpyrimidine + NH4(+)</text>
        <dbReference type="Rhea" id="RHEA:31799"/>
        <dbReference type="ChEBI" id="CHEBI:15377"/>
        <dbReference type="ChEBI" id="CHEBI:16892"/>
        <dbReference type="ChEBI" id="CHEBI:28938"/>
        <dbReference type="ChEBI" id="CHEBI:63416"/>
        <dbReference type="EC" id="3.5.99.2"/>
    </reaction>
</comment>
<dbReference type="PANTHER" id="PTHR43198:SF2">
    <property type="entry name" value="SI:CH1073-67J19.1-RELATED"/>
    <property type="match status" value="1"/>
</dbReference>
<dbReference type="OrthoDB" id="34166at2"/>
<sequence length="243" mass="27471">MSTTTDLSFADVSVDRAYPVPPFAQSCVDAARESWGASFDHPFVHALAAGTLEAERFRFYQMQDARYLEAFSDAAALISTRCPDPDDKLWFIDAARMALVVEGELHAGYGEQLGYDASEIAALTLTPNNRAYQDHMISTAQRGSLVEAVAALTPCPWLYIELGQRMEAEMGAIPDDHPYADWLAMYRDPEFNDYMANLLERLQRFADAADEAARERAKTAFQASIRYEWMFWQQAWTQQAWPV</sequence>
<dbReference type="InterPro" id="IPR050967">
    <property type="entry name" value="Thiamine_Salvage_TenA"/>
</dbReference>
<comment type="catalytic activity">
    <reaction evidence="1">
        <text>thiamine + H2O = 5-(2-hydroxyethyl)-4-methylthiazole + 4-amino-5-hydroxymethyl-2-methylpyrimidine + H(+)</text>
        <dbReference type="Rhea" id="RHEA:17509"/>
        <dbReference type="ChEBI" id="CHEBI:15377"/>
        <dbReference type="ChEBI" id="CHEBI:15378"/>
        <dbReference type="ChEBI" id="CHEBI:16892"/>
        <dbReference type="ChEBI" id="CHEBI:17957"/>
        <dbReference type="ChEBI" id="CHEBI:18385"/>
        <dbReference type="EC" id="3.5.99.2"/>
    </reaction>
</comment>
<reference evidence="3 4" key="1">
    <citation type="submission" date="2017-10" db="EMBL/GenBank/DDBJ databases">
        <title>Draft genome of Longimonas halophila.</title>
        <authorList>
            <person name="Goh K.M."/>
            <person name="Shamsir M.S."/>
            <person name="Lim S.W."/>
        </authorList>
    </citation>
    <scope>NUCLEOTIDE SEQUENCE [LARGE SCALE GENOMIC DNA]</scope>
    <source>
        <strain evidence="3 4">KCTC 42399</strain>
    </source>
</reference>
<keyword evidence="1" id="KW-0378">Hydrolase</keyword>
<keyword evidence="4" id="KW-1185">Reference proteome</keyword>
<dbReference type="UniPathway" id="UPA00060"/>
<dbReference type="GO" id="GO:0050334">
    <property type="term" value="F:thiaminase activity"/>
    <property type="evidence" value="ECO:0007669"/>
    <property type="project" value="UniProtKB-EC"/>
</dbReference>
<dbReference type="InterPro" id="IPR004305">
    <property type="entry name" value="Thiaminase-2/PQQC"/>
</dbReference>
<dbReference type="Gene3D" id="1.20.910.10">
    <property type="entry name" value="Heme oxygenase-like"/>
    <property type="match status" value="1"/>
</dbReference>
<dbReference type="InterPro" id="IPR027574">
    <property type="entry name" value="Thiaminase_II"/>
</dbReference>
<dbReference type="PANTHER" id="PTHR43198">
    <property type="entry name" value="BIFUNCTIONAL TH2 PROTEIN"/>
    <property type="match status" value="1"/>
</dbReference>
<dbReference type="Proteomes" id="UP000221024">
    <property type="component" value="Unassembled WGS sequence"/>
</dbReference>
<accession>A0A2H3P5D7</accession>
<dbReference type="GO" id="GO:0009228">
    <property type="term" value="P:thiamine biosynthetic process"/>
    <property type="evidence" value="ECO:0007669"/>
    <property type="project" value="UniProtKB-KW"/>
</dbReference>
<evidence type="ECO:0000313" key="4">
    <source>
        <dbReference type="Proteomes" id="UP000221024"/>
    </source>
</evidence>
<organism evidence="3 4">
    <name type="scientific">Longimonas halophila</name>
    <dbReference type="NCBI Taxonomy" id="1469170"/>
    <lineage>
        <taxon>Bacteria</taxon>
        <taxon>Pseudomonadati</taxon>
        <taxon>Rhodothermota</taxon>
        <taxon>Rhodothermia</taxon>
        <taxon>Rhodothermales</taxon>
        <taxon>Salisaetaceae</taxon>
        <taxon>Longimonas</taxon>
    </lineage>
</organism>
<dbReference type="InterPro" id="IPR016084">
    <property type="entry name" value="Haem_Oase-like_multi-hlx"/>
</dbReference>
<dbReference type="SUPFAM" id="SSF48613">
    <property type="entry name" value="Heme oxygenase-like"/>
    <property type="match status" value="1"/>
</dbReference>
<feature type="domain" description="Thiaminase-2/PQQC" evidence="2">
    <location>
        <begin position="30"/>
        <end position="237"/>
    </location>
</feature>
<comment type="pathway">
    <text evidence="1">Cofactor biosynthesis; thiamine diphosphate biosynthesis.</text>
</comment>
<evidence type="ECO:0000259" key="2">
    <source>
        <dbReference type="Pfam" id="PF03070"/>
    </source>
</evidence>
<dbReference type="EC" id="3.5.99.2" evidence="1"/>
<name>A0A2H3P5D7_9BACT</name>
<dbReference type="AlphaFoldDB" id="A0A2H3P5D7"/>
<proteinExistence type="inferred from homology"/>
<evidence type="ECO:0000313" key="3">
    <source>
        <dbReference type="EMBL" id="PEN05975.1"/>
    </source>
</evidence>
<keyword evidence="1" id="KW-0784">Thiamine biosynthesis</keyword>
<gene>
    <name evidence="3" type="primary">tenA</name>
    <name evidence="3" type="ORF">CRI93_10855</name>
</gene>
<dbReference type="GO" id="GO:0009229">
    <property type="term" value="P:thiamine diphosphate biosynthetic process"/>
    <property type="evidence" value="ECO:0007669"/>
    <property type="project" value="UniProtKB-UniPathway"/>
</dbReference>
<dbReference type="RefSeq" id="WP_098062664.1">
    <property type="nucleotide sequence ID" value="NZ_PDEP01000010.1"/>
</dbReference>
<evidence type="ECO:0000256" key="1">
    <source>
        <dbReference type="RuleBase" id="RU363093"/>
    </source>
</evidence>
<comment type="function">
    <text evidence="1">Catalyzes an amino-pyrimidine hydrolysis reaction at the C5' of the pyrimidine moiety of thiamine compounds, a reaction that is part of a thiamine salvage pathway.</text>
</comment>
<comment type="caution">
    <text evidence="3">The sequence shown here is derived from an EMBL/GenBank/DDBJ whole genome shotgun (WGS) entry which is preliminary data.</text>
</comment>
<dbReference type="NCBIfam" id="TIGR04306">
    <property type="entry name" value="salvage_TenA"/>
    <property type="match status" value="1"/>
</dbReference>
<protein>
    <recommendedName>
        <fullName evidence="1">Aminopyrimidine aminohydrolase</fullName>
        <ecNumber evidence="1">3.5.99.2</ecNumber>
    </recommendedName>
</protein>
<dbReference type="Pfam" id="PF03070">
    <property type="entry name" value="TENA_THI-4"/>
    <property type="match status" value="1"/>
</dbReference>